<comment type="caution">
    <text evidence="5">The sequence shown here is derived from an EMBL/GenBank/DDBJ whole genome shotgun (WGS) entry which is preliminary data.</text>
</comment>
<dbReference type="EMBL" id="JANGCH010000007">
    <property type="protein sequence ID" value="MCQ5121818.1"/>
    <property type="molecule type" value="Genomic_DNA"/>
</dbReference>
<name>A0ABT1SKQ8_9FIRM</name>
<dbReference type="PROSITE" id="PS50893">
    <property type="entry name" value="ABC_TRANSPORTER_2"/>
    <property type="match status" value="2"/>
</dbReference>
<dbReference type="Gene3D" id="1.10.287.380">
    <property type="entry name" value="Valyl-tRNA synthetase, C-terminal domain"/>
    <property type="match status" value="1"/>
</dbReference>
<feature type="domain" description="ABC transporter" evidence="4">
    <location>
        <begin position="3"/>
        <end position="255"/>
    </location>
</feature>
<dbReference type="InterPro" id="IPR003593">
    <property type="entry name" value="AAA+_ATPase"/>
</dbReference>
<gene>
    <name evidence="5" type="ORF">NE663_06030</name>
</gene>
<dbReference type="InterPro" id="IPR051309">
    <property type="entry name" value="ABCF_ATPase"/>
</dbReference>
<evidence type="ECO:0000313" key="6">
    <source>
        <dbReference type="Proteomes" id="UP001524435"/>
    </source>
</evidence>
<dbReference type="PROSITE" id="PS00211">
    <property type="entry name" value="ABC_TRANSPORTER_1"/>
    <property type="match status" value="1"/>
</dbReference>
<sequence>MKYQISKGTKSFGVETVFENIQFEIKEKEKIAVVGRNGCGKTTLLKIIAGVEELDSGTIHQENRMRIGYLAQTTFEDESRTAEAELKLAFAGLKELESKMRELSRQMEHDYGEALLDQYARVMTEFEERGGYTWEAEMHTIFTKFGFAKEDLQKPIYAFSGGQKTRLGFVKLLLSRPDILLLDEPTNHLDLDTIEWLEGYVKHYPKAVVLVSHDRMFLDDVCDVIYELEFGVMRKYVGNYTHYVEMKKQDVERAKSAYARQQQEIKRMEELIEKFRYKKNKAAFAQSKIKYLERMEKVEEIKTDDRQFAARFTPRVKGGRRVLSIADLHIGYDHDLAVIDLTIMQGEKVAVIGPNGKGKSTFVKTLMQQVPARSGEFLLGHQIEIGYFDQELAQFQRNATVLEEVWNAFPHLDRTQVRTALGRFLFSGEDVFKTTDVLSGGGKVRLSFVKLMLAQPNFLILDEPTNHLDLAGKEALENALREYEGTMLFVSHDRYFIRSLATAILVIDAGKATYYPLSYAEYLERLKQEGAVHEDVVAHHGAEPIKEKNKKVRLINYAKEAAKLEKQIARKEQELEDARALRFEPEYYHDYQKMQALDEQIDEIHNEIEHLLALWETYSEQIDH</sequence>
<dbReference type="CDD" id="cd03221">
    <property type="entry name" value="ABCF_EF-3"/>
    <property type="match status" value="2"/>
</dbReference>
<organism evidence="5 6">
    <name type="scientific">Massilicoli timonensis</name>
    <dbReference type="NCBI Taxonomy" id="2015901"/>
    <lineage>
        <taxon>Bacteria</taxon>
        <taxon>Bacillati</taxon>
        <taxon>Bacillota</taxon>
        <taxon>Erysipelotrichia</taxon>
        <taxon>Erysipelotrichales</taxon>
        <taxon>Erysipelotrichaceae</taxon>
        <taxon>Massilicoli</taxon>
    </lineage>
</organism>
<dbReference type="InterPro" id="IPR032781">
    <property type="entry name" value="ABC_tran_Xtn"/>
</dbReference>
<dbReference type="RefSeq" id="WP_102266293.1">
    <property type="nucleotide sequence ID" value="NZ_CALVCM010000032.1"/>
</dbReference>
<dbReference type="Gene3D" id="3.40.50.300">
    <property type="entry name" value="P-loop containing nucleotide triphosphate hydrolases"/>
    <property type="match status" value="2"/>
</dbReference>
<dbReference type="InterPro" id="IPR037118">
    <property type="entry name" value="Val-tRNA_synth_C_sf"/>
</dbReference>
<evidence type="ECO:0000259" key="4">
    <source>
        <dbReference type="PROSITE" id="PS50893"/>
    </source>
</evidence>
<keyword evidence="3" id="KW-0175">Coiled coil</keyword>
<feature type="coiled-coil region" evidence="3">
    <location>
        <begin position="554"/>
        <end position="614"/>
    </location>
</feature>
<reference evidence="5 6" key="1">
    <citation type="submission" date="2022-06" db="EMBL/GenBank/DDBJ databases">
        <title>Isolation of gut microbiota from human fecal samples.</title>
        <authorList>
            <person name="Pamer E.G."/>
            <person name="Barat B."/>
            <person name="Waligurski E."/>
            <person name="Medina S."/>
            <person name="Paddock L."/>
            <person name="Mostad J."/>
        </authorList>
    </citation>
    <scope>NUCLEOTIDE SEQUENCE [LARGE SCALE GENOMIC DNA]</scope>
    <source>
        <strain evidence="5 6">DFI.6.1</strain>
    </source>
</reference>
<dbReference type="GO" id="GO:0005524">
    <property type="term" value="F:ATP binding"/>
    <property type="evidence" value="ECO:0007669"/>
    <property type="project" value="UniProtKB-KW"/>
</dbReference>
<dbReference type="InterPro" id="IPR017871">
    <property type="entry name" value="ABC_transporter-like_CS"/>
</dbReference>
<protein>
    <submittedName>
        <fullName evidence="5">ABC-F family ATP-binding cassette domain-containing protein</fullName>
    </submittedName>
</protein>
<keyword evidence="2 5" id="KW-0067">ATP-binding</keyword>
<dbReference type="InterPro" id="IPR003439">
    <property type="entry name" value="ABC_transporter-like_ATP-bd"/>
</dbReference>
<dbReference type="InterPro" id="IPR027417">
    <property type="entry name" value="P-loop_NTPase"/>
</dbReference>
<evidence type="ECO:0000256" key="1">
    <source>
        <dbReference type="ARBA" id="ARBA00022741"/>
    </source>
</evidence>
<keyword evidence="1" id="KW-0547">Nucleotide-binding</keyword>
<feature type="domain" description="ABC transporter" evidence="4">
    <location>
        <begin position="320"/>
        <end position="534"/>
    </location>
</feature>
<dbReference type="PANTHER" id="PTHR42855:SF2">
    <property type="entry name" value="DRUG RESISTANCE ABC TRANSPORTER,ATP-BINDING PROTEIN"/>
    <property type="match status" value="1"/>
</dbReference>
<keyword evidence="6" id="KW-1185">Reference proteome</keyword>
<feature type="coiled-coil region" evidence="3">
    <location>
        <begin position="86"/>
        <end position="113"/>
    </location>
</feature>
<evidence type="ECO:0000256" key="3">
    <source>
        <dbReference type="SAM" id="Coils"/>
    </source>
</evidence>
<dbReference type="Proteomes" id="UP001524435">
    <property type="component" value="Unassembled WGS sequence"/>
</dbReference>
<accession>A0ABT1SKQ8</accession>
<dbReference type="SUPFAM" id="SSF52540">
    <property type="entry name" value="P-loop containing nucleoside triphosphate hydrolases"/>
    <property type="match status" value="2"/>
</dbReference>
<dbReference type="Pfam" id="PF00005">
    <property type="entry name" value="ABC_tran"/>
    <property type="match status" value="2"/>
</dbReference>
<evidence type="ECO:0000256" key="2">
    <source>
        <dbReference type="ARBA" id="ARBA00022840"/>
    </source>
</evidence>
<dbReference type="Pfam" id="PF12848">
    <property type="entry name" value="ABC_tran_Xtn"/>
    <property type="match status" value="1"/>
</dbReference>
<feature type="coiled-coil region" evidence="3">
    <location>
        <begin position="244"/>
        <end position="278"/>
    </location>
</feature>
<evidence type="ECO:0000313" key="5">
    <source>
        <dbReference type="EMBL" id="MCQ5121818.1"/>
    </source>
</evidence>
<dbReference type="PANTHER" id="PTHR42855">
    <property type="entry name" value="ABC TRANSPORTER ATP-BINDING SUBUNIT"/>
    <property type="match status" value="1"/>
</dbReference>
<dbReference type="SMART" id="SM00382">
    <property type="entry name" value="AAA"/>
    <property type="match status" value="2"/>
</dbReference>
<proteinExistence type="predicted"/>